<evidence type="ECO:0000256" key="2">
    <source>
        <dbReference type="SAM" id="Phobius"/>
    </source>
</evidence>
<protein>
    <submittedName>
        <fullName evidence="4">Uncharacterized protein</fullName>
    </submittedName>
</protein>
<evidence type="ECO:0000313" key="4">
    <source>
        <dbReference type="EMBL" id="KAH3695089.1"/>
    </source>
</evidence>
<feature type="region of interest" description="Disordered" evidence="1">
    <location>
        <begin position="315"/>
        <end position="337"/>
    </location>
</feature>
<evidence type="ECO:0000256" key="3">
    <source>
        <dbReference type="SAM" id="SignalP"/>
    </source>
</evidence>
<feature type="compositionally biased region" description="Low complexity" evidence="1">
    <location>
        <begin position="315"/>
        <end position="329"/>
    </location>
</feature>
<sequence>MMAFGKRIYVIVCLYLCLIAKGSGYYISSTSETWQAAGTYCEHAQPKYQYKGSGVLELNDTIEIDGDIPEAGVWIGYFKAFTEFEFEGCGMNNTGNITYTVYSLAQCHHLCGGTHIGLIGATSLNSDPLKMTCVCINTLTYYLINNICISCGDIICGKDTRRAVYSVLPDTTSEERTDDFNYLCKVSTSNPNASAWVHCSDTYTSNTRGVWCRQNESAQPFVSGISFSAWNTANDYCANNRSFPSSAVGFKGSRPFNNMTFTNIRREWTLHPGNGTSRKGPKMFAYIKHESKQIMFANESSVATKQILCFGSKSTTKVTTPSTSGQSDTSSKKSSQESSTTVIASAVTVAVVLSSALVIVIVLRNKGKLCFAITKGLQLENTDDSNRISLAKIESKTNENSQSPEAYLYNKNTRGCTKDIDEYADIDNDTANFKCNETGFYQTPCAPMMNHTYQEIHANDEYAGIDDVRGDNDDYDYTNKAFRDEKAESSDNVYSHLNSGGDEAKTSSRWWNMTMSKPPVSLETKHYNVHV</sequence>
<proteinExistence type="predicted"/>
<reference evidence="4" key="2">
    <citation type="submission" date="2020-11" db="EMBL/GenBank/DDBJ databases">
        <authorList>
            <person name="McCartney M.A."/>
            <person name="Auch B."/>
            <person name="Kono T."/>
            <person name="Mallez S."/>
            <person name="Becker A."/>
            <person name="Gohl D.M."/>
            <person name="Silverstein K.A.T."/>
            <person name="Koren S."/>
            <person name="Bechman K.B."/>
            <person name="Herman A."/>
            <person name="Abrahante J.E."/>
            <person name="Garbe J."/>
        </authorList>
    </citation>
    <scope>NUCLEOTIDE SEQUENCE</scope>
    <source>
        <strain evidence="4">Duluth1</strain>
        <tissue evidence="4">Whole animal</tissue>
    </source>
</reference>
<keyword evidence="3" id="KW-0732">Signal</keyword>
<gene>
    <name evidence="4" type="ORF">DPMN_082542</name>
</gene>
<organism evidence="4 5">
    <name type="scientific">Dreissena polymorpha</name>
    <name type="common">Zebra mussel</name>
    <name type="synonym">Mytilus polymorpha</name>
    <dbReference type="NCBI Taxonomy" id="45954"/>
    <lineage>
        <taxon>Eukaryota</taxon>
        <taxon>Metazoa</taxon>
        <taxon>Spiralia</taxon>
        <taxon>Lophotrochozoa</taxon>
        <taxon>Mollusca</taxon>
        <taxon>Bivalvia</taxon>
        <taxon>Autobranchia</taxon>
        <taxon>Heteroconchia</taxon>
        <taxon>Euheterodonta</taxon>
        <taxon>Imparidentia</taxon>
        <taxon>Neoheterodontei</taxon>
        <taxon>Myida</taxon>
        <taxon>Dreissenoidea</taxon>
        <taxon>Dreissenidae</taxon>
        <taxon>Dreissena</taxon>
    </lineage>
</organism>
<dbReference type="Proteomes" id="UP000828390">
    <property type="component" value="Unassembled WGS sequence"/>
</dbReference>
<reference evidence="4" key="1">
    <citation type="journal article" date="2019" name="bioRxiv">
        <title>The Genome of the Zebra Mussel, Dreissena polymorpha: A Resource for Invasive Species Research.</title>
        <authorList>
            <person name="McCartney M.A."/>
            <person name="Auch B."/>
            <person name="Kono T."/>
            <person name="Mallez S."/>
            <person name="Zhang Y."/>
            <person name="Obille A."/>
            <person name="Becker A."/>
            <person name="Abrahante J.E."/>
            <person name="Garbe J."/>
            <person name="Badalamenti J.P."/>
            <person name="Herman A."/>
            <person name="Mangelson H."/>
            <person name="Liachko I."/>
            <person name="Sullivan S."/>
            <person name="Sone E.D."/>
            <person name="Koren S."/>
            <person name="Silverstein K.A.T."/>
            <person name="Beckman K.B."/>
            <person name="Gohl D.M."/>
        </authorList>
    </citation>
    <scope>NUCLEOTIDE SEQUENCE</scope>
    <source>
        <strain evidence="4">Duluth1</strain>
        <tissue evidence="4">Whole animal</tissue>
    </source>
</reference>
<comment type="caution">
    <text evidence="4">The sequence shown here is derived from an EMBL/GenBank/DDBJ whole genome shotgun (WGS) entry which is preliminary data.</text>
</comment>
<feature type="chain" id="PRO_5039315567" evidence="3">
    <location>
        <begin position="25"/>
        <end position="531"/>
    </location>
</feature>
<keyword evidence="2" id="KW-0812">Transmembrane</keyword>
<keyword evidence="2" id="KW-0472">Membrane</keyword>
<feature type="signal peptide" evidence="3">
    <location>
        <begin position="1"/>
        <end position="24"/>
    </location>
</feature>
<name>A0A9D3YB57_DREPO</name>
<evidence type="ECO:0000256" key="1">
    <source>
        <dbReference type="SAM" id="MobiDB-lite"/>
    </source>
</evidence>
<keyword evidence="5" id="KW-1185">Reference proteome</keyword>
<evidence type="ECO:0000313" key="5">
    <source>
        <dbReference type="Proteomes" id="UP000828390"/>
    </source>
</evidence>
<accession>A0A9D3YB57</accession>
<dbReference type="EMBL" id="JAIWYP010000016">
    <property type="protein sequence ID" value="KAH3695089.1"/>
    <property type="molecule type" value="Genomic_DNA"/>
</dbReference>
<dbReference type="AlphaFoldDB" id="A0A9D3YB57"/>
<keyword evidence="2" id="KW-1133">Transmembrane helix</keyword>
<feature type="transmembrane region" description="Helical" evidence="2">
    <location>
        <begin position="342"/>
        <end position="363"/>
    </location>
</feature>